<evidence type="ECO:0000313" key="5">
    <source>
        <dbReference type="Proteomes" id="UP001168694"/>
    </source>
</evidence>
<evidence type="ECO:0000313" key="4">
    <source>
        <dbReference type="EMBL" id="MDN4072911.1"/>
    </source>
</evidence>
<evidence type="ECO:0000259" key="3">
    <source>
        <dbReference type="Pfam" id="PF13702"/>
    </source>
</evidence>
<sequence>MIRQAVELKVKTTVYSTILKVLLPFLLVFGLLFTIVFFLLMMADQLTGEQKNPVQGGKATNVSKEVLRYQSTVKKYTKEYGISQYTDIILAIMMQESGGRGDDPMQASESHCGTVGCIKKPEKSIQLGTKNFAQQLKKAKGDLKTAIQSYNFGGGFIDYVNQRGGHYTKELAMNFSKRQYQKLAHTGIYHCIRPEAVPVNACYGDVGYVDAVLKYYDFTSPVQGKGKWTTPIEGAVEVTSGFGTRTWEDGSKENHKGLDFGCINRVTPIYAPRKGKVIYSEFHKNKNGAPGYGNLVILQHGKGLYTGYAHLFETNVREGQAIKEGQQIGVCGSTGHSTGPHLHFEVKTSEWGGHLNPQSVLDFRGR</sequence>
<dbReference type="RefSeq" id="WP_290398989.1">
    <property type="nucleotide sequence ID" value="NZ_JAUHLN010000001.1"/>
</dbReference>
<name>A0ABT8E4S3_9BACL</name>
<feature type="transmembrane region" description="Helical" evidence="1">
    <location>
        <begin position="21"/>
        <end position="43"/>
    </location>
</feature>
<protein>
    <submittedName>
        <fullName evidence="4">Lysozyme family protein</fullName>
    </submittedName>
</protein>
<dbReference type="Gene3D" id="1.10.530.10">
    <property type="match status" value="1"/>
</dbReference>
<accession>A0ABT8E4S3</accession>
<dbReference type="SUPFAM" id="SSF51261">
    <property type="entry name" value="Duplicated hybrid motif"/>
    <property type="match status" value="1"/>
</dbReference>
<reference evidence="4" key="1">
    <citation type="submission" date="2023-06" db="EMBL/GenBank/DDBJ databases">
        <title>Draft Genome Sequences of Representative Paenibacillus Polymyxa, Bacillus cereus, Fictibacillus sp., and Brevibacillus agri Strains Isolated from Amazonian Dark Earth.</title>
        <authorList>
            <person name="Pellegrinetti T.A."/>
            <person name="Cunha I.C.M."/>
            <person name="Chaves M.G."/>
            <person name="Freitas A.S."/>
            <person name="Silva A.V.R."/>
            <person name="Tsai S.M."/>
            <person name="Mendes L.W."/>
        </authorList>
    </citation>
    <scope>NUCLEOTIDE SEQUENCE</scope>
    <source>
        <strain evidence="4">CENA-BCM004</strain>
    </source>
</reference>
<keyword evidence="1" id="KW-0472">Membrane</keyword>
<dbReference type="InterPro" id="IPR050570">
    <property type="entry name" value="Cell_wall_metabolism_enzyme"/>
</dbReference>
<dbReference type="InterPro" id="IPR016047">
    <property type="entry name" value="M23ase_b-sheet_dom"/>
</dbReference>
<keyword evidence="1" id="KW-0812">Transmembrane</keyword>
<evidence type="ECO:0000256" key="1">
    <source>
        <dbReference type="SAM" id="Phobius"/>
    </source>
</evidence>
<dbReference type="InterPro" id="IPR047194">
    <property type="entry name" value="CwlT-like_lysozyme"/>
</dbReference>
<dbReference type="PANTHER" id="PTHR21666">
    <property type="entry name" value="PEPTIDASE-RELATED"/>
    <property type="match status" value="1"/>
</dbReference>
<dbReference type="Proteomes" id="UP001168694">
    <property type="component" value="Unassembled WGS sequence"/>
</dbReference>
<dbReference type="InterPro" id="IPR023346">
    <property type="entry name" value="Lysozyme-like_dom_sf"/>
</dbReference>
<dbReference type="Pfam" id="PF01551">
    <property type="entry name" value="Peptidase_M23"/>
    <property type="match status" value="1"/>
</dbReference>
<dbReference type="SUPFAM" id="SSF53955">
    <property type="entry name" value="Lysozyme-like"/>
    <property type="match status" value="1"/>
</dbReference>
<dbReference type="CDD" id="cd12797">
    <property type="entry name" value="M23_peptidase"/>
    <property type="match status" value="1"/>
</dbReference>
<evidence type="ECO:0000259" key="2">
    <source>
        <dbReference type="Pfam" id="PF01551"/>
    </source>
</evidence>
<keyword evidence="5" id="KW-1185">Reference proteome</keyword>
<proteinExistence type="predicted"/>
<dbReference type="CDD" id="cd16891">
    <property type="entry name" value="CwlT-like"/>
    <property type="match status" value="1"/>
</dbReference>
<comment type="caution">
    <text evidence="4">The sequence shown here is derived from an EMBL/GenBank/DDBJ whole genome shotgun (WGS) entry which is preliminary data.</text>
</comment>
<dbReference type="Gene3D" id="2.70.70.10">
    <property type="entry name" value="Glucose Permease (Domain IIA)"/>
    <property type="match status" value="1"/>
</dbReference>
<feature type="domain" description="CwlT-like lysozyme" evidence="3">
    <location>
        <begin position="63"/>
        <end position="215"/>
    </location>
</feature>
<dbReference type="EMBL" id="JAUHLN010000001">
    <property type="protein sequence ID" value="MDN4072911.1"/>
    <property type="molecule type" value="Genomic_DNA"/>
</dbReference>
<gene>
    <name evidence="4" type="ORF">QYF49_07705</name>
</gene>
<organism evidence="4 5">
    <name type="scientific">Fictibacillus terranigra</name>
    <dbReference type="NCBI Taxonomy" id="3058424"/>
    <lineage>
        <taxon>Bacteria</taxon>
        <taxon>Bacillati</taxon>
        <taxon>Bacillota</taxon>
        <taxon>Bacilli</taxon>
        <taxon>Bacillales</taxon>
        <taxon>Fictibacillaceae</taxon>
        <taxon>Fictibacillus</taxon>
    </lineage>
</organism>
<feature type="domain" description="M23ase beta-sheet core" evidence="2">
    <location>
        <begin position="254"/>
        <end position="349"/>
    </location>
</feature>
<keyword evidence="1" id="KW-1133">Transmembrane helix</keyword>
<dbReference type="Pfam" id="PF13702">
    <property type="entry name" value="Lysozyme_like"/>
    <property type="match status" value="1"/>
</dbReference>
<dbReference type="InterPro" id="IPR011055">
    <property type="entry name" value="Dup_hybrid_motif"/>
</dbReference>
<dbReference type="PANTHER" id="PTHR21666:SF270">
    <property type="entry name" value="MUREIN HYDROLASE ACTIVATOR ENVC"/>
    <property type="match status" value="1"/>
</dbReference>